<dbReference type="InterPro" id="IPR050172">
    <property type="entry name" value="SsuD_RutA_monooxygenase"/>
</dbReference>
<accession>A0A5R8ZGS6</accession>
<sequence>MRFHWFLPTTGDGHDVRSAIMTTDGFRPAARPATVAYLTQVARAAEHAGFEAALTPVGAGCPDPWIVCAALTQHTERLKTLVAFRTGYALPTLLAQQAQSFQDVSGGRLLLNVVTGGDPVEQRAYGDFLGHDARYARTGEFLDVLRRAWAGAPFDHHGEHYRVEGGGLAEPLDPAPDVYFGGASPAAERVAARHADVALMWGEPPSAIGERIARLRDLAASAGRELRYGLRVHVIARDTGAEAWAEAERLLAGMDPARVAEAQRRFARYDSVGQRRMVDLHRGDTRDLEIHPGLWAGVGLVREGAGTALVGSYDEVAALLREYATLGVGEFVLSGWPHLEEAYRVGEYVLPRLRAAEPAAAAVAPAAGPS</sequence>
<dbReference type="Proteomes" id="UP000309033">
    <property type="component" value="Unassembled WGS sequence"/>
</dbReference>
<keyword evidence="2" id="KW-0288">FMN</keyword>
<organism evidence="6 7">
    <name type="scientific">Microbispora triticiradicis</name>
    <dbReference type="NCBI Taxonomy" id="2200763"/>
    <lineage>
        <taxon>Bacteria</taxon>
        <taxon>Bacillati</taxon>
        <taxon>Actinomycetota</taxon>
        <taxon>Actinomycetes</taxon>
        <taxon>Streptosporangiales</taxon>
        <taxon>Streptosporangiaceae</taxon>
        <taxon>Microbispora</taxon>
    </lineage>
</organism>
<dbReference type="OrthoDB" id="9814695at2"/>
<evidence type="ECO:0000256" key="3">
    <source>
        <dbReference type="ARBA" id="ARBA00023002"/>
    </source>
</evidence>
<evidence type="ECO:0000313" key="6">
    <source>
        <dbReference type="EMBL" id="TLP64046.1"/>
    </source>
</evidence>
<protein>
    <submittedName>
        <fullName evidence="6">LLM class flavin-dependent oxidoreductase</fullName>
    </submittedName>
</protein>
<keyword evidence="7" id="KW-1185">Reference proteome</keyword>
<dbReference type="GO" id="GO:0046306">
    <property type="term" value="P:alkanesulfonate catabolic process"/>
    <property type="evidence" value="ECO:0007669"/>
    <property type="project" value="TreeGrafter"/>
</dbReference>
<name>A0A5R8ZGS6_9ACTN</name>
<keyword evidence="3" id="KW-0560">Oxidoreductase</keyword>
<dbReference type="Pfam" id="PF00296">
    <property type="entry name" value="Bac_luciferase"/>
    <property type="match status" value="1"/>
</dbReference>
<reference evidence="6" key="1">
    <citation type="submission" date="2019-05" db="EMBL/GenBank/DDBJ databases">
        <title>Isolation, diversity and antifungal activity of Actinobacteria from wheat.</title>
        <authorList>
            <person name="Yu B."/>
        </authorList>
    </citation>
    <scope>NUCLEOTIDE SEQUENCE [LARGE SCALE GENOMIC DNA]</scope>
    <source>
        <strain evidence="6">NEAU-HEGS1-5</strain>
    </source>
</reference>
<proteinExistence type="predicted"/>
<comment type="caution">
    <text evidence="6">The sequence shown here is derived from an EMBL/GenBank/DDBJ whole genome shotgun (WGS) entry which is preliminary data.</text>
</comment>
<dbReference type="PANTHER" id="PTHR42847:SF4">
    <property type="entry name" value="ALKANESULFONATE MONOOXYGENASE-RELATED"/>
    <property type="match status" value="1"/>
</dbReference>
<dbReference type="CDD" id="cd01094">
    <property type="entry name" value="Alkanesulfonate_monoxygenase"/>
    <property type="match status" value="1"/>
</dbReference>
<feature type="domain" description="Luciferase-like" evidence="5">
    <location>
        <begin position="1"/>
        <end position="328"/>
    </location>
</feature>
<dbReference type="InterPro" id="IPR036661">
    <property type="entry name" value="Luciferase-like_sf"/>
</dbReference>
<evidence type="ECO:0000259" key="5">
    <source>
        <dbReference type="Pfam" id="PF00296"/>
    </source>
</evidence>
<dbReference type="Gene3D" id="3.20.20.30">
    <property type="entry name" value="Luciferase-like domain"/>
    <property type="match status" value="1"/>
</dbReference>
<dbReference type="SUPFAM" id="SSF51679">
    <property type="entry name" value="Bacterial luciferase-like"/>
    <property type="match status" value="1"/>
</dbReference>
<keyword evidence="4" id="KW-0503">Monooxygenase</keyword>
<evidence type="ECO:0000256" key="2">
    <source>
        <dbReference type="ARBA" id="ARBA00022643"/>
    </source>
</evidence>
<keyword evidence="1" id="KW-0285">Flavoprotein</keyword>
<dbReference type="GO" id="GO:0008726">
    <property type="term" value="F:alkanesulfonate monooxygenase activity"/>
    <property type="evidence" value="ECO:0007669"/>
    <property type="project" value="TreeGrafter"/>
</dbReference>
<evidence type="ECO:0000313" key="7">
    <source>
        <dbReference type="Proteomes" id="UP000309033"/>
    </source>
</evidence>
<gene>
    <name evidence="6" type="ORF">FED44_07510</name>
</gene>
<evidence type="ECO:0000256" key="4">
    <source>
        <dbReference type="ARBA" id="ARBA00023033"/>
    </source>
</evidence>
<evidence type="ECO:0000256" key="1">
    <source>
        <dbReference type="ARBA" id="ARBA00022630"/>
    </source>
</evidence>
<dbReference type="AlphaFoldDB" id="A0A5R8ZGS6"/>
<dbReference type="EMBL" id="VANP01000002">
    <property type="protein sequence ID" value="TLP64046.1"/>
    <property type="molecule type" value="Genomic_DNA"/>
</dbReference>
<dbReference type="PANTHER" id="PTHR42847">
    <property type="entry name" value="ALKANESULFONATE MONOOXYGENASE"/>
    <property type="match status" value="1"/>
</dbReference>
<dbReference type="InterPro" id="IPR011251">
    <property type="entry name" value="Luciferase-like_dom"/>
</dbReference>